<dbReference type="PATRIC" id="fig|1423726.3.peg.2118"/>
<dbReference type="SUPFAM" id="SSF102110">
    <property type="entry name" value="(2r)-phospho-3-sulfolactate synthase ComA"/>
    <property type="match status" value="1"/>
</dbReference>
<dbReference type="AlphaFoldDB" id="A0A0R1GJI7"/>
<dbReference type="InterPro" id="IPR003830">
    <property type="entry name" value="ComA_synth"/>
</dbReference>
<dbReference type="EMBL" id="AZDA01000140">
    <property type="protein sequence ID" value="KRK32611.1"/>
    <property type="molecule type" value="Genomic_DNA"/>
</dbReference>
<dbReference type="Proteomes" id="UP000051461">
    <property type="component" value="Unassembled WGS sequence"/>
</dbReference>
<dbReference type="InterPro" id="IPR036112">
    <property type="entry name" value="ComA_synth_sf"/>
</dbReference>
<proteinExistence type="inferred from homology"/>
<gene>
    <name evidence="2" type="ORF">FC07_GL002041</name>
</gene>
<dbReference type="Pfam" id="PF02679">
    <property type="entry name" value="ComA"/>
    <property type="match status" value="1"/>
</dbReference>
<keyword evidence="3" id="KW-1185">Reference proteome</keyword>
<sequence>MEAFQFLKTKPMTAEPTLGRTMMLDKGLGLNAVDDLIATAGEDISFAKFGWGTTATMDRELILAKTHKYNAAGIMPYPGGTLLEIAAATGQYDEFLAEADALGFKGIEVSDGSTQIDHQKRQQLITQARDAGFFVISEVGKKNPKLDHELTTRERMTTIAADLAAGSNYVIIEAREAGKNIGIYDAQGQIVDDELAAITTHGIDHLIFEAPLKAQQVALILKFGPQVNLGNIASDEVTALATLRYGLRGDTVGRV</sequence>
<comment type="caution">
    <text evidence="2">The sequence shown here is derived from an EMBL/GenBank/DDBJ whole genome shotgun (WGS) entry which is preliminary data.</text>
</comment>
<organism evidence="2 3">
    <name type="scientific">Loigolactobacillus bifermentans DSM 20003</name>
    <dbReference type="NCBI Taxonomy" id="1423726"/>
    <lineage>
        <taxon>Bacteria</taxon>
        <taxon>Bacillati</taxon>
        <taxon>Bacillota</taxon>
        <taxon>Bacilli</taxon>
        <taxon>Lactobacillales</taxon>
        <taxon>Lactobacillaceae</taxon>
        <taxon>Loigolactobacillus</taxon>
    </lineage>
</organism>
<accession>A0A0R1GJI7</accession>
<evidence type="ECO:0000313" key="2">
    <source>
        <dbReference type="EMBL" id="KRK32611.1"/>
    </source>
</evidence>
<evidence type="ECO:0000256" key="1">
    <source>
        <dbReference type="ARBA" id="ARBA00010424"/>
    </source>
</evidence>
<dbReference type="InterPro" id="IPR013785">
    <property type="entry name" value="Aldolase_TIM"/>
</dbReference>
<dbReference type="RefSeq" id="WP_057905873.1">
    <property type="nucleotide sequence ID" value="NZ_AZDA01000140.1"/>
</dbReference>
<name>A0A0R1GJI7_9LACO</name>
<dbReference type="Gene3D" id="3.20.20.70">
    <property type="entry name" value="Aldolase class I"/>
    <property type="match status" value="1"/>
</dbReference>
<evidence type="ECO:0000313" key="3">
    <source>
        <dbReference type="Proteomes" id="UP000051461"/>
    </source>
</evidence>
<reference evidence="2 3" key="1">
    <citation type="journal article" date="2015" name="Genome Announc.">
        <title>Expanding the biotechnology potential of lactobacilli through comparative genomics of 213 strains and associated genera.</title>
        <authorList>
            <person name="Sun Z."/>
            <person name="Harris H.M."/>
            <person name="McCann A."/>
            <person name="Guo C."/>
            <person name="Argimon S."/>
            <person name="Zhang W."/>
            <person name="Yang X."/>
            <person name="Jeffery I.B."/>
            <person name="Cooney J.C."/>
            <person name="Kagawa T.F."/>
            <person name="Liu W."/>
            <person name="Song Y."/>
            <person name="Salvetti E."/>
            <person name="Wrobel A."/>
            <person name="Rasinkangas P."/>
            <person name="Parkhill J."/>
            <person name="Rea M.C."/>
            <person name="O'Sullivan O."/>
            <person name="Ritari J."/>
            <person name="Douillard F.P."/>
            <person name="Paul Ross R."/>
            <person name="Yang R."/>
            <person name="Briner A.E."/>
            <person name="Felis G.E."/>
            <person name="de Vos W.M."/>
            <person name="Barrangou R."/>
            <person name="Klaenhammer T.R."/>
            <person name="Caufield P.W."/>
            <person name="Cui Y."/>
            <person name="Zhang H."/>
            <person name="O'Toole P.W."/>
        </authorList>
    </citation>
    <scope>NUCLEOTIDE SEQUENCE [LARGE SCALE GENOMIC DNA]</scope>
    <source>
        <strain evidence="2 3">DSM 20003</strain>
    </source>
</reference>
<protein>
    <submittedName>
        <fullName evidence="2">Phosphosulfolactate synthase</fullName>
    </submittedName>
</protein>
<dbReference type="STRING" id="1423726.FC07_GL002041"/>
<dbReference type="OrthoDB" id="7809088at2"/>
<comment type="similarity">
    <text evidence="1">Belongs to the phosphosulfolactate synthase family.</text>
</comment>